<dbReference type="EMBL" id="KL367566">
    <property type="protein sequence ID" value="KFD63785.1"/>
    <property type="molecule type" value="Genomic_DNA"/>
</dbReference>
<reference evidence="2 3" key="1">
    <citation type="journal article" date="2014" name="Nat. Genet.">
        <title>Genome and transcriptome of the porcine whipworm Trichuris suis.</title>
        <authorList>
            <person name="Jex A.R."/>
            <person name="Nejsum P."/>
            <person name="Schwarz E.M."/>
            <person name="Hu L."/>
            <person name="Young N.D."/>
            <person name="Hall R.S."/>
            <person name="Korhonen P.K."/>
            <person name="Liao S."/>
            <person name="Thamsborg S."/>
            <person name="Xia J."/>
            <person name="Xu P."/>
            <person name="Wang S."/>
            <person name="Scheerlinck J.P."/>
            <person name="Hofmann A."/>
            <person name="Sternberg P.W."/>
            <person name="Wang J."/>
            <person name="Gasser R.B."/>
        </authorList>
    </citation>
    <scope>NUCLEOTIDE SEQUENCE [LARGE SCALE GENOMIC DNA]</scope>
    <source>
        <strain evidence="2">DCEP-RM93F</strain>
        <strain evidence="1">DCEP-RM93M</strain>
    </source>
</reference>
<dbReference type="Proteomes" id="UP000030758">
    <property type="component" value="Unassembled WGS sequence"/>
</dbReference>
<evidence type="ECO:0000313" key="2">
    <source>
        <dbReference type="EMBL" id="KFD63785.1"/>
    </source>
</evidence>
<name>A0A085N2T9_9BILA</name>
<protein>
    <submittedName>
        <fullName evidence="2">Uncharacterized protein</fullName>
    </submittedName>
</protein>
<organism evidence="2">
    <name type="scientific">Trichuris suis</name>
    <name type="common">pig whipworm</name>
    <dbReference type="NCBI Taxonomy" id="68888"/>
    <lineage>
        <taxon>Eukaryota</taxon>
        <taxon>Metazoa</taxon>
        <taxon>Ecdysozoa</taxon>
        <taxon>Nematoda</taxon>
        <taxon>Enoplea</taxon>
        <taxon>Dorylaimia</taxon>
        <taxon>Trichinellida</taxon>
        <taxon>Trichuridae</taxon>
        <taxon>Trichuris</taxon>
    </lineage>
</organism>
<dbReference type="Proteomes" id="UP000030764">
    <property type="component" value="Unassembled WGS sequence"/>
</dbReference>
<dbReference type="EMBL" id="KL363194">
    <property type="protein sequence ID" value="KFD56339.1"/>
    <property type="molecule type" value="Genomic_DNA"/>
</dbReference>
<keyword evidence="3" id="KW-1185">Reference proteome</keyword>
<dbReference type="AlphaFoldDB" id="A0A085N2T9"/>
<evidence type="ECO:0000313" key="3">
    <source>
        <dbReference type="Proteomes" id="UP000030764"/>
    </source>
</evidence>
<evidence type="ECO:0000313" key="1">
    <source>
        <dbReference type="EMBL" id="KFD56339.1"/>
    </source>
</evidence>
<accession>A0A085N2T9</accession>
<gene>
    <name evidence="1" type="ORF">M513_02794</name>
    <name evidence="2" type="ORF">M514_02794</name>
</gene>
<sequence>MSVIPLKKSTTKFDRIQVKRRGVAGGTDIGQHDATDLFHQRLVALEFELRTCGMKQNPFP</sequence>
<proteinExistence type="predicted"/>